<protein>
    <submittedName>
        <fullName evidence="1">Uncharacterized protein</fullName>
    </submittedName>
</protein>
<gene>
    <name evidence="1" type="ORF">ILUMI_18185</name>
</gene>
<dbReference type="Proteomes" id="UP000801492">
    <property type="component" value="Unassembled WGS sequence"/>
</dbReference>
<proteinExistence type="predicted"/>
<dbReference type="AlphaFoldDB" id="A0A8K0CKD3"/>
<evidence type="ECO:0000313" key="1">
    <source>
        <dbReference type="EMBL" id="KAF2887989.1"/>
    </source>
</evidence>
<evidence type="ECO:0000313" key="2">
    <source>
        <dbReference type="Proteomes" id="UP000801492"/>
    </source>
</evidence>
<sequence length="84" mass="9918">VLMASRICKESNKKLNQLFMEDNLLHPKDIIVDKVMEQALKTPKEKDKLLFLKCYKDHYISAGKYLFEKSGSRNSYVLEDFKFL</sequence>
<accession>A0A8K0CKD3</accession>
<feature type="non-terminal residue" evidence="1">
    <location>
        <position position="1"/>
    </location>
</feature>
<dbReference type="EMBL" id="VTPC01080674">
    <property type="protein sequence ID" value="KAF2887989.1"/>
    <property type="molecule type" value="Genomic_DNA"/>
</dbReference>
<comment type="caution">
    <text evidence="1">The sequence shown here is derived from an EMBL/GenBank/DDBJ whole genome shotgun (WGS) entry which is preliminary data.</text>
</comment>
<name>A0A8K0CKD3_IGNLU</name>
<keyword evidence="2" id="KW-1185">Reference proteome</keyword>
<reference evidence="1" key="1">
    <citation type="submission" date="2019-08" db="EMBL/GenBank/DDBJ databases">
        <title>The genome of the North American firefly Photinus pyralis.</title>
        <authorList>
            <consortium name="Photinus pyralis genome working group"/>
            <person name="Fallon T.R."/>
            <person name="Sander Lower S.E."/>
            <person name="Weng J.-K."/>
        </authorList>
    </citation>
    <scope>NUCLEOTIDE SEQUENCE</scope>
    <source>
        <strain evidence="1">TRF0915ILg1</strain>
        <tissue evidence="1">Whole body</tissue>
    </source>
</reference>
<organism evidence="1 2">
    <name type="scientific">Ignelater luminosus</name>
    <name type="common">Cucubano</name>
    <name type="synonym">Pyrophorus luminosus</name>
    <dbReference type="NCBI Taxonomy" id="2038154"/>
    <lineage>
        <taxon>Eukaryota</taxon>
        <taxon>Metazoa</taxon>
        <taxon>Ecdysozoa</taxon>
        <taxon>Arthropoda</taxon>
        <taxon>Hexapoda</taxon>
        <taxon>Insecta</taxon>
        <taxon>Pterygota</taxon>
        <taxon>Neoptera</taxon>
        <taxon>Endopterygota</taxon>
        <taxon>Coleoptera</taxon>
        <taxon>Polyphaga</taxon>
        <taxon>Elateriformia</taxon>
        <taxon>Elateroidea</taxon>
        <taxon>Elateridae</taxon>
        <taxon>Agrypninae</taxon>
        <taxon>Pyrophorini</taxon>
        <taxon>Ignelater</taxon>
    </lineage>
</organism>